<evidence type="ECO:0000313" key="15">
    <source>
        <dbReference type="EMBL" id="AYO41685.1"/>
    </source>
</evidence>
<proteinExistence type="inferred from homology"/>
<feature type="compositionally biased region" description="Basic and acidic residues" evidence="12">
    <location>
        <begin position="51"/>
        <end position="67"/>
    </location>
</feature>
<feature type="compositionally biased region" description="Low complexity" evidence="12">
    <location>
        <begin position="676"/>
        <end position="688"/>
    </location>
</feature>
<sequence>MRGRDDDYVDSTKLEDDSDEMMEEQSDDSDEFHALPSLPNASLRTALAERSSAKRKNDEGHGDEFKRTNKSAASRRDRQIQKGNAYSWEATYQRSWDHVQEDESGNLESAVRQIIDINKRKRSLRDSIPVQRGIIRHFVLILDLSEDMNDRDLRPTRFDLTLQLARQFVTEYFDQNPIGQLAIICARDGLAERLSLMGGNTFDHGAVLASRRKLEPRGEPSIQNSLEMARSSLSHLPSSNTREILYISASLTTVDPGNIYQTIDKLVEEHIQVSVISLAAELRVFKELCTRTGGDFNVVLNEDHYKELLMKHVPPRVVTETPSTSTEEKKNDLLVMGFPRRIPFHAPPSFCACHGRPMTGTKGLSFSDRGSAPVGYTCPRCSSRVCQVPTDCPTCGITVIMSTHLARSYHHLFPVQNYEPVAWEAEKRGMPSPPPHLDDKNHVYHQVADQSYVTDMSQGSLDDSHPSISNGDRIRTQESNSNQQQPAPPITSSLGVPATSATYSSPLRSDTIFTGQRDGSVTGISDNGLNRNASKSARIHINTGSQGPTITVSQPPVSPVDSTVANSPITTEPRQRTGIQRANHPGQISLEGLRPQMPDMYEGNAQGRTGVVNVEGNDHTRLAALAEELEDEDSEAFSDAPPPGHVIIRDEAFLGGQPTNPQELRERDPQPAYDYGGTTTPGATSSGSYDPMDDLDHVDIIEGETDGMPSKPPRSARKKVYDQGKKGWGSLRQIFGINSNENKEDLSEKGLFTSDATNMKSVPVQTSSGLRGTKRRHRPSAIEREAAKLVSAHKMLHGRGADSSDEDEMHLPGFNRSHLPDSEASTPDALETAQQMDSRPVESGGVLGQLLKLYDQQQTDGTSQVSDSQAPESEAATEPDATELGGGLNLIGNEVVDAYGNHAAIQDVDPEVLKQAAESKPSTDSWRDSSRYSLQRSGAGLINLANQNIVNVSNAGQSVVKNVASDVGLDIMDERPKAARSAAGTIGGLIATSGNLIGAVSPLHAQLGPNPSRPGFTLDRYLLPDMNEKTLRRTAKIVAEASPVPKKMRTGPTGTVPLTPNTFAAYVQQDSRVNPYFSAAESKSIAGSATASSMKRRGQAIGNAGKNLMHRKWPHGSMSDDEQNHLMNTNPEELARREWKKKLRRRKARSKKQEIFITMHVAAILKRQEFLLKLSRCLMMFGAPTHRIEQQIQATANVLEVNCRCVYFPSVMLLSFGDENTHTSETKIIKQGSTVDLTKLTDMHTIYWNVIHDKIGVEQGSKQLDNLMRRKPMLRKWQFVLVSGLASAFITVGEWAFNGSLLDAIASFCLGSFMSFCQLSITSELYSNVFEIVFATLNSFIAMGLHQISRYHTPTGEIHYGRYFCYEAVMAGSIVMILPGFIVLTAALELQSKSLVSGSVRLVYAIIYSTLLGLGIMIGALPLLGSEGANLTKCNARKLDFPHWYNTPPGQNASPSFAWAFLTVPGYALLLSLRNQAKVTRKEFPAMVLIAVCGWLVANFATIANKVNSSCNGTKDEHCPVPEVLQNHSYLYSALGSFTVGILANIYGRFFDGRSFVVAVPGILFQLPSGMTGSTTLWNFATLQDDGSGSGNTEVTSGLQIGAQLLNISLGIAIGLFASSLLMFFFGGHRVRGGGMFSF</sequence>
<feature type="transmembrane region" description="Helical" evidence="13">
    <location>
        <begin position="1456"/>
        <end position="1473"/>
    </location>
</feature>
<dbReference type="GO" id="GO:0008270">
    <property type="term" value="F:zinc ion binding"/>
    <property type="evidence" value="ECO:0007669"/>
    <property type="project" value="UniProtKB-KW"/>
</dbReference>
<feature type="region of interest" description="Disordered" evidence="12">
    <location>
        <begin position="857"/>
        <end position="888"/>
    </location>
</feature>
<dbReference type="SUPFAM" id="SSF53300">
    <property type="entry name" value="vWA-like"/>
    <property type="match status" value="1"/>
</dbReference>
<keyword evidence="13" id="KW-0812">Transmembrane</keyword>
<feature type="region of interest" description="Disordered" evidence="12">
    <location>
        <begin position="655"/>
        <end position="691"/>
    </location>
</feature>
<dbReference type="Pfam" id="PF06738">
    <property type="entry name" value="ThrE"/>
    <property type="match status" value="1"/>
</dbReference>
<dbReference type="InterPro" id="IPR036465">
    <property type="entry name" value="vWFA_dom_sf"/>
</dbReference>
<keyword evidence="13" id="KW-0472">Membrane</keyword>
<dbReference type="PROSITE" id="PS50234">
    <property type="entry name" value="VWFA"/>
    <property type="match status" value="1"/>
</dbReference>
<feature type="transmembrane region" description="Helical" evidence="13">
    <location>
        <begin position="1485"/>
        <end position="1504"/>
    </location>
</feature>
<keyword evidence="13" id="KW-1133">Transmembrane helix</keyword>
<evidence type="ECO:0000256" key="6">
    <source>
        <dbReference type="ARBA" id="ARBA00022833"/>
    </source>
</evidence>
<keyword evidence="5" id="KW-0863">Zinc-finger</keyword>
<keyword evidence="4" id="KW-0227">DNA damage</keyword>
<evidence type="ECO:0000313" key="16">
    <source>
        <dbReference type="Proteomes" id="UP000269793"/>
    </source>
</evidence>
<feature type="compositionally biased region" description="Polar residues" evidence="12">
    <location>
        <begin position="477"/>
        <end position="531"/>
    </location>
</feature>
<dbReference type="InterPro" id="IPR002035">
    <property type="entry name" value="VWF_A"/>
</dbReference>
<feature type="transmembrane region" description="Helical" evidence="13">
    <location>
        <begin position="1277"/>
        <end position="1298"/>
    </location>
</feature>
<keyword evidence="6" id="KW-0862">Zinc</keyword>
<evidence type="ECO:0000259" key="14">
    <source>
        <dbReference type="PROSITE" id="PS50234"/>
    </source>
</evidence>
<dbReference type="FunFam" id="3.40.50.410:FF:000015">
    <property type="entry name" value="General transcription factor IIH subunit 2"/>
    <property type="match status" value="1"/>
</dbReference>
<dbReference type="InterPro" id="IPR012170">
    <property type="entry name" value="TFIIH_SSL1/p44"/>
</dbReference>
<dbReference type="CDD" id="cd01453">
    <property type="entry name" value="vWA_transcription_factor_IIH_type"/>
    <property type="match status" value="1"/>
</dbReference>
<feature type="compositionally biased region" description="Polar residues" evidence="12">
    <location>
        <begin position="857"/>
        <end position="871"/>
    </location>
</feature>
<keyword evidence="10" id="KW-0539">Nucleus</keyword>
<feature type="transmembrane region" description="Helical" evidence="13">
    <location>
        <begin position="1329"/>
        <end position="1348"/>
    </location>
</feature>
<dbReference type="VEuPathDB" id="FungiDB:DNF11_0735"/>
<evidence type="ECO:0000256" key="10">
    <source>
        <dbReference type="ARBA" id="ARBA00023242"/>
    </source>
</evidence>
<keyword evidence="9" id="KW-0234">DNA repair</keyword>
<feature type="transmembrane region" description="Helical" evidence="13">
    <location>
        <begin position="1555"/>
        <end position="1581"/>
    </location>
</feature>
<evidence type="ECO:0000256" key="8">
    <source>
        <dbReference type="ARBA" id="ARBA00023163"/>
    </source>
</evidence>
<accession>A0A3G2S172</accession>
<dbReference type="STRING" id="425264.A0A3G2S172"/>
<evidence type="ECO:0000256" key="2">
    <source>
        <dbReference type="ARBA" id="ARBA00006092"/>
    </source>
</evidence>
<organism evidence="15 16">
    <name type="scientific">Malassezia restricta (strain ATCC 96810 / NBRC 103918 / CBS 7877)</name>
    <name type="common">Seborrheic dermatitis infection agent</name>
    <dbReference type="NCBI Taxonomy" id="425264"/>
    <lineage>
        <taxon>Eukaryota</taxon>
        <taxon>Fungi</taxon>
        <taxon>Dikarya</taxon>
        <taxon>Basidiomycota</taxon>
        <taxon>Ustilaginomycotina</taxon>
        <taxon>Malasseziomycetes</taxon>
        <taxon>Malasseziales</taxon>
        <taxon>Malasseziaceae</taxon>
        <taxon>Malassezia</taxon>
    </lineage>
</organism>
<dbReference type="SMART" id="SM00327">
    <property type="entry name" value="VWA"/>
    <property type="match status" value="1"/>
</dbReference>
<dbReference type="PANTHER" id="PTHR31082">
    <property type="entry name" value="PHEROMONE-REGULATED MEMBRANE PROTEIN 10"/>
    <property type="match status" value="1"/>
</dbReference>
<feature type="region of interest" description="Disordered" evidence="12">
    <location>
        <begin position="796"/>
        <end position="841"/>
    </location>
</feature>
<dbReference type="Proteomes" id="UP000269793">
    <property type="component" value="Chromosome I"/>
</dbReference>
<dbReference type="NCBIfam" id="TIGR00622">
    <property type="entry name" value="ssl1"/>
    <property type="match status" value="1"/>
</dbReference>
<comment type="similarity">
    <text evidence="2">Belongs to the GTF2H2 family.</text>
</comment>
<evidence type="ECO:0000256" key="5">
    <source>
        <dbReference type="ARBA" id="ARBA00022771"/>
    </source>
</evidence>
<protein>
    <submittedName>
        <fullName evidence="15">TFIIH basal transcription factor complex p47 subunit</fullName>
    </submittedName>
</protein>
<keyword evidence="16" id="KW-1185">Reference proteome</keyword>
<dbReference type="GO" id="GO:0006351">
    <property type="term" value="P:DNA-templated transcription"/>
    <property type="evidence" value="ECO:0007669"/>
    <property type="project" value="InterPro"/>
</dbReference>
<feature type="transmembrane region" description="Helical" evidence="13">
    <location>
        <begin position="1368"/>
        <end position="1390"/>
    </location>
</feature>
<evidence type="ECO:0000256" key="13">
    <source>
        <dbReference type="SAM" id="Phobius"/>
    </source>
</evidence>
<dbReference type="EMBL" id="CP033148">
    <property type="protein sequence ID" value="AYO41685.1"/>
    <property type="molecule type" value="Genomic_DNA"/>
</dbReference>
<feature type="transmembrane region" description="Helical" evidence="13">
    <location>
        <begin position="1601"/>
        <end position="1626"/>
    </location>
</feature>
<keyword evidence="7" id="KW-0805">Transcription regulation</keyword>
<keyword evidence="8" id="KW-0804">Transcription</keyword>
<feature type="compositionally biased region" description="Basic and acidic residues" evidence="12">
    <location>
        <begin position="1"/>
        <end position="15"/>
    </location>
</feature>
<feature type="region of interest" description="Disordered" evidence="12">
    <location>
        <begin position="1"/>
        <end position="80"/>
    </location>
</feature>
<feature type="compositionally biased region" description="Polar residues" evidence="12">
    <location>
        <begin position="760"/>
        <end position="770"/>
    </location>
</feature>
<feature type="transmembrane region" description="Helical" evidence="13">
    <location>
        <begin position="1402"/>
        <end position="1423"/>
    </location>
</feature>
<gene>
    <name evidence="15" type="primary">tfh47</name>
    <name evidence="15" type="ORF">DNF11_0735</name>
</gene>
<comment type="similarity">
    <text evidence="11">Belongs to the ThrE exporter (TC 2.A.79) family.</text>
</comment>
<dbReference type="Gene3D" id="3.40.50.410">
    <property type="entry name" value="von Willebrand factor, type A domain"/>
    <property type="match status" value="1"/>
</dbReference>
<evidence type="ECO:0000256" key="4">
    <source>
        <dbReference type="ARBA" id="ARBA00022763"/>
    </source>
</evidence>
<dbReference type="InterPro" id="IPR010619">
    <property type="entry name" value="ThrE-like_N"/>
</dbReference>
<dbReference type="PANTHER" id="PTHR31082:SF4">
    <property type="entry name" value="PHEROMONE-REGULATED MEMBRANE PROTEIN 10"/>
    <property type="match status" value="1"/>
</dbReference>
<evidence type="ECO:0000256" key="3">
    <source>
        <dbReference type="ARBA" id="ARBA00022723"/>
    </source>
</evidence>
<reference evidence="15 16" key="1">
    <citation type="submission" date="2018-10" db="EMBL/GenBank/DDBJ databases">
        <title>Complete genome sequence of Malassezia restricta CBS 7877.</title>
        <authorList>
            <person name="Morand S.C."/>
            <person name="Bertignac M."/>
            <person name="Iltis A."/>
            <person name="Kolder I."/>
            <person name="Pirovano W."/>
            <person name="Jourdain R."/>
            <person name="Clavaud C."/>
        </authorList>
    </citation>
    <scope>NUCLEOTIDE SEQUENCE [LARGE SCALE GENOMIC DNA]</scope>
    <source>
        <strain evidence="15 16">CBS 7877</strain>
    </source>
</reference>
<keyword evidence="3" id="KW-0479">Metal-binding</keyword>
<name>A0A3G2S172_MALR7</name>
<feature type="region of interest" description="Disordered" evidence="12">
    <location>
        <begin position="543"/>
        <end position="577"/>
    </location>
</feature>
<dbReference type="GO" id="GO:0006289">
    <property type="term" value="P:nucleotide-excision repair"/>
    <property type="evidence" value="ECO:0007669"/>
    <property type="project" value="InterPro"/>
</dbReference>
<feature type="domain" description="VWFA" evidence="14">
    <location>
        <begin position="137"/>
        <end position="317"/>
    </location>
</feature>
<evidence type="ECO:0000256" key="11">
    <source>
        <dbReference type="ARBA" id="ARBA00034125"/>
    </source>
</evidence>
<dbReference type="OrthoDB" id="413008at2759"/>
<feature type="region of interest" description="Disordered" evidence="12">
    <location>
        <begin position="760"/>
        <end position="781"/>
    </location>
</feature>
<dbReference type="InterPro" id="IPR051361">
    <property type="entry name" value="ThrE/Ser_Exporter"/>
</dbReference>
<feature type="region of interest" description="Disordered" evidence="12">
    <location>
        <begin position="456"/>
        <end position="531"/>
    </location>
</feature>
<feature type="transmembrane region" description="Helical" evidence="13">
    <location>
        <begin position="1530"/>
        <end position="1548"/>
    </location>
</feature>
<evidence type="ECO:0000256" key="12">
    <source>
        <dbReference type="SAM" id="MobiDB-lite"/>
    </source>
</evidence>
<dbReference type="GO" id="GO:0022857">
    <property type="term" value="F:transmembrane transporter activity"/>
    <property type="evidence" value="ECO:0007669"/>
    <property type="project" value="InterPro"/>
</dbReference>
<dbReference type="GO" id="GO:0000439">
    <property type="term" value="C:transcription factor TFIIH core complex"/>
    <property type="evidence" value="ECO:0007669"/>
    <property type="project" value="InterPro"/>
</dbReference>
<feature type="compositionally biased region" description="Acidic residues" evidence="12">
    <location>
        <begin position="16"/>
        <end position="30"/>
    </location>
</feature>
<dbReference type="Pfam" id="PF04056">
    <property type="entry name" value="Ssl1"/>
    <property type="match status" value="1"/>
</dbReference>
<evidence type="ECO:0000256" key="1">
    <source>
        <dbReference type="ARBA" id="ARBA00004123"/>
    </source>
</evidence>
<evidence type="ECO:0000256" key="9">
    <source>
        <dbReference type="ARBA" id="ARBA00023204"/>
    </source>
</evidence>
<evidence type="ECO:0000256" key="7">
    <source>
        <dbReference type="ARBA" id="ARBA00023015"/>
    </source>
</evidence>
<dbReference type="InterPro" id="IPR007198">
    <property type="entry name" value="Ssl1-like"/>
</dbReference>
<comment type="subcellular location">
    <subcellularLocation>
        <location evidence="1">Nucleus</location>
    </subcellularLocation>
</comment>
<feature type="compositionally biased region" description="Polar residues" evidence="12">
    <location>
        <begin position="456"/>
        <end position="470"/>
    </location>
</feature>